<protein>
    <submittedName>
        <fullName evidence="1">Uncharacterized protein</fullName>
    </submittedName>
</protein>
<proteinExistence type="predicted"/>
<name>A0A9P0K1S0_ACAOB</name>
<evidence type="ECO:0000313" key="1">
    <source>
        <dbReference type="EMBL" id="CAH1964896.1"/>
    </source>
</evidence>
<dbReference type="EMBL" id="CAKOFQ010006720">
    <property type="protein sequence ID" value="CAH1964896.1"/>
    <property type="molecule type" value="Genomic_DNA"/>
</dbReference>
<keyword evidence="2" id="KW-1185">Reference proteome</keyword>
<dbReference type="AlphaFoldDB" id="A0A9P0K1S0"/>
<sequence>MDKASFVAEGCILRVLIQQGATVAGFASELVSNTTRDVETLSMIILLYQLVTEADCVAMVSGIIIKSYWQTASARKAENLNMLSFDVRIPNTFFPTHEQENDGKVHHLENMNFFWYDSPEGPDLSKTDQNELFLVGILWFDDGSSRILVYI</sequence>
<accession>A0A9P0K1S0</accession>
<reference evidence="1" key="1">
    <citation type="submission" date="2022-03" db="EMBL/GenBank/DDBJ databases">
        <authorList>
            <person name="Sayadi A."/>
        </authorList>
    </citation>
    <scope>NUCLEOTIDE SEQUENCE</scope>
</reference>
<organism evidence="1 2">
    <name type="scientific">Acanthoscelides obtectus</name>
    <name type="common">Bean weevil</name>
    <name type="synonym">Bruchus obtectus</name>
    <dbReference type="NCBI Taxonomy" id="200917"/>
    <lineage>
        <taxon>Eukaryota</taxon>
        <taxon>Metazoa</taxon>
        <taxon>Ecdysozoa</taxon>
        <taxon>Arthropoda</taxon>
        <taxon>Hexapoda</taxon>
        <taxon>Insecta</taxon>
        <taxon>Pterygota</taxon>
        <taxon>Neoptera</taxon>
        <taxon>Endopterygota</taxon>
        <taxon>Coleoptera</taxon>
        <taxon>Polyphaga</taxon>
        <taxon>Cucujiformia</taxon>
        <taxon>Chrysomeloidea</taxon>
        <taxon>Chrysomelidae</taxon>
        <taxon>Bruchinae</taxon>
        <taxon>Bruchini</taxon>
        <taxon>Acanthoscelides</taxon>
    </lineage>
</organism>
<comment type="caution">
    <text evidence="1">The sequence shown here is derived from an EMBL/GenBank/DDBJ whole genome shotgun (WGS) entry which is preliminary data.</text>
</comment>
<gene>
    <name evidence="1" type="ORF">ACAOBT_LOCUS6064</name>
</gene>
<evidence type="ECO:0000313" key="2">
    <source>
        <dbReference type="Proteomes" id="UP001152888"/>
    </source>
</evidence>
<dbReference type="Proteomes" id="UP001152888">
    <property type="component" value="Unassembled WGS sequence"/>
</dbReference>